<evidence type="ECO:0000256" key="5">
    <source>
        <dbReference type="SAM" id="Phobius"/>
    </source>
</evidence>
<dbReference type="RefSeq" id="WP_215922779.1">
    <property type="nucleotide sequence ID" value="NZ_JAHKNI010000016.1"/>
</dbReference>
<keyword evidence="2 5" id="KW-0812">Transmembrane</keyword>
<dbReference type="Gene3D" id="1.20.1540.10">
    <property type="entry name" value="Rhomboid-like"/>
    <property type="match status" value="1"/>
</dbReference>
<feature type="transmembrane region" description="Helical" evidence="5">
    <location>
        <begin position="148"/>
        <end position="164"/>
    </location>
</feature>
<feature type="transmembrane region" description="Helical" evidence="5">
    <location>
        <begin position="198"/>
        <end position="216"/>
    </location>
</feature>
<evidence type="ECO:0000313" key="6">
    <source>
        <dbReference type="EMBL" id="MBU3066689.1"/>
    </source>
</evidence>
<evidence type="ECO:0000256" key="4">
    <source>
        <dbReference type="ARBA" id="ARBA00023136"/>
    </source>
</evidence>
<feature type="transmembrane region" description="Helical" evidence="5">
    <location>
        <begin position="114"/>
        <end position="133"/>
    </location>
</feature>
<accession>A0ABS6BBY2</accession>
<feature type="transmembrane region" description="Helical" evidence="5">
    <location>
        <begin position="26"/>
        <end position="45"/>
    </location>
</feature>
<dbReference type="SUPFAM" id="SSF144091">
    <property type="entry name" value="Rhomboid-like"/>
    <property type="match status" value="1"/>
</dbReference>
<keyword evidence="4 5" id="KW-0472">Membrane</keyword>
<feature type="transmembrane region" description="Helical" evidence="5">
    <location>
        <begin position="223"/>
        <end position="241"/>
    </location>
</feature>
<sequence>MVGTLTAERAQAEVTSAVGVLRRRHWLPVTIGYVLALTAVAVVFARVKPVAQGRIIADTSTNLHNLEHGHIDTLFSSAFVIADTNSTLADVPLLACVLALVELRFGAWHAVRTFLAGHVGATLLVAGGLWLAVRQHWLPDSIGDSEDVGISYGAMTLFGSLIVMVPARRRIPWALVWAVIAVRGVLDNRDFTSVGHLLSYGIGLLIGMVMLARGAGASRERRWADTVALIAASALAVSYLLGW</sequence>
<dbReference type="Proteomes" id="UP000733379">
    <property type="component" value="Unassembled WGS sequence"/>
</dbReference>
<comment type="caution">
    <text evidence="6">The sequence shown here is derived from an EMBL/GenBank/DDBJ whole genome shotgun (WGS) entry which is preliminary data.</text>
</comment>
<evidence type="ECO:0000313" key="7">
    <source>
        <dbReference type="Proteomes" id="UP000733379"/>
    </source>
</evidence>
<dbReference type="InterPro" id="IPR035952">
    <property type="entry name" value="Rhomboid-like_sf"/>
</dbReference>
<keyword evidence="7" id="KW-1185">Reference proteome</keyword>
<evidence type="ECO:0000256" key="2">
    <source>
        <dbReference type="ARBA" id="ARBA00022692"/>
    </source>
</evidence>
<keyword evidence="3 5" id="KW-1133">Transmembrane helix</keyword>
<dbReference type="InterPro" id="IPR046862">
    <property type="entry name" value="Rhomboid_2"/>
</dbReference>
<organism evidence="6 7">
    <name type="scientific">Nocardia albiluteola</name>
    <dbReference type="NCBI Taxonomy" id="2842303"/>
    <lineage>
        <taxon>Bacteria</taxon>
        <taxon>Bacillati</taxon>
        <taxon>Actinomycetota</taxon>
        <taxon>Actinomycetes</taxon>
        <taxon>Mycobacteriales</taxon>
        <taxon>Nocardiaceae</taxon>
        <taxon>Nocardia</taxon>
    </lineage>
</organism>
<protein>
    <submittedName>
        <fullName evidence="6">Uncharacterized protein</fullName>
    </submittedName>
</protein>
<dbReference type="EMBL" id="JAHKNI010000016">
    <property type="protein sequence ID" value="MBU3066689.1"/>
    <property type="molecule type" value="Genomic_DNA"/>
</dbReference>
<proteinExistence type="predicted"/>
<name>A0ABS6BBY2_9NOCA</name>
<comment type="subcellular location">
    <subcellularLocation>
        <location evidence="1">Membrane</location>
        <topology evidence="1">Multi-pass membrane protein</topology>
    </subcellularLocation>
</comment>
<reference evidence="6 7" key="1">
    <citation type="submission" date="2021-06" db="EMBL/GenBank/DDBJ databases">
        <title>Actinomycetes sequencing.</title>
        <authorList>
            <person name="Shan Q."/>
        </authorList>
    </citation>
    <scope>NUCLEOTIDE SEQUENCE [LARGE SCALE GENOMIC DNA]</scope>
    <source>
        <strain evidence="6 7">NEAU-G5</strain>
    </source>
</reference>
<evidence type="ECO:0000256" key="1">
    <source>
        <dbReference type="ARBA" id="ARBA00004141"/>
    </source>
</evidence>
<gene>
    <name evidence="6" type="ORF">KO481_34885</name>
</gene>
<evidence type="ECO:0000256" key="3">
    <source>
        <dbReference type="ARBA" id="ARBA00022989"/>
    </source>
</evidence>
<dbReference type="Pfam" id="PF20401">
    <property type="entry name" value="Rhomboid_2"/>
    <property type="match status" value="1"/>
</dbReference>